<comment type="caution">
    <text evidence="2">The sequence shown here is derived from an EMBL/GenBank/DDBJ whole genome shotgun (WGS) entry which is preliminary data.</text>
</comment>
<evidence type="ECO:0000313" key="2">
    <source>
        <dbReference type="EMBL" id="CAD6270799.1"/>
    </source>
</evidence>
<gene>
    <name evidence="2" type="ORF">NCGR_LOCUS54091</name>
</gene>
<feature type="compositionally biased region" description="Basic residues" evidence="1">
    <location>
        <begin position="69"/>
        <end position="84"/>
    </location>
</feature>
<evidence type="ECO:0000313" key="3">
    <source>
        <dbReference type="Proteomes" id="UP000604825"/>
    </source>
</evidence>
<feature type="region of interest" description="Disordered" evidence="1">
    <location>
        <begin position="1"/>
        <end position="27"/>
    </location>
</feature>
<dbReference type="EMBL" id="CAJGYO010000015">
    <property type="protein sequence ID" value="CAD6270799.1"/>
    <property type="molecule type" value="Genomic_DNA"/>
</dbReference>
<reference evidence="2" key="1">
    <citation type="submission" date="2020-10" db="EMBL/GenBank/DDBJ databases">
        <authorList>
            <person name="Han B."/>
            <person name="Lu T."/>
            <person name="Zhao Q."/>
            <person name="Huang X."/>
            <person name="Zhao Y."/>
        </authorList>
    </citation>
    <scope>NUCLEOTIDE SEQUENCE</scope>
</reference>
<organism evidence="2 3">
    <name type="scientific">Miscanthus lutarioriparius</name>
    <dbReference type="NCBI Taxonomy" id="422564"/>
    <lineage>
        <taxon>Eukaryota</taxon>
        <taxon>Viridiplantae</taxon>
        <taxon>Streptophyta</taxon>
        <taxon>Embryophyta</taxon>
        <taxon>Tracheophyta</taxon>
        <taxon>Spermatophyta</taxon>
        <taxon>Magnoliopsida</taxon>
        <taxon>Liliopsida</taxon>
        <taxon>Poales</taxon>
        <taxon>Poaceae</taxon>
        <taxon>PACMAD clade</taxon>
        <taxon>Panicoideae</taxon>
        <taxon>Andropogonodae</taxon>
        <taxon>Andropogoneae</taxon>
        <taxon>Saccharinae</taxon>
        <taxon>Miscanthus</taxon>
    </lineage>
</organism>
<feature type="region of interest" description="Disordered" evidence="1">
    <location>
        <begin position="48"/>
        <end position="84"/>
    </location>
</feature>
<dbReference type="Proteomes" id="UP000604825">
    <property type="component" value="Unassembled WGS sequence"/>
</dbReference>
<name>A0A811RLW1_9POAL</name>
<accession>A0A811RLW1</accession>
<feature type="compositionally biased region" description="Pro residues" evidence="1">
    <location>
        <begin position="1"/>
        <end position="12"/>
    </location>
</feature>
<protein>
    <submittedName>
        <fullName evidence="2">Uncharacterized protein</fullName>
    </submittedName>
</protein>
<proteinExistence type="predicted"/>
<dbReference type="AlphaFoldDB" id="A0A811RLW1"/>
<keyword evidence="3" id="KW-1185">Reference proteome</keyword>
<sequence length="84" mass="8434">MAPPLPPPPAMQPPSSNVTPAPLLPDAGASASEALQNLSLHVTHSSLGLATPVDGDCGGGSCSKPPLAPKKKSKSKSKRDKNSI</sequence>
<evidence type="ECO:0000256" key="1">
    <source>
        <dbReference type="SAM" id="MobiDB-lite"/>
    </source>
</evidence>